<dbReference type="PANTHER" id="PTHR40690">
    <property type="entry name" value="GLL3100 PROTEIN"/>
    <property type="match status" value="1"/>
</dbReference>
<dbReference type="InterPro" id="IPR035402">
    <property type="entry name" value="DgcN-like_N"/>
</dbReference>
<feature type="domain" description="D-glutamate N-acetyltransferase-like C-terminal" evidence="1">
    <location>
        <begin position="141"/>
        <end position="342"/>
    </location>
</feature>
<evidence type="ECO:0008006" key="5">
    <source>
        <dbReference type="Google" id="ProtNLM"/>
    </source>
</evidence>
<dbReference type="PIRSF" id="PIRSF026760">
    <property type="entry name" value="UCP026760"/>
    <property type="match status" value="1"/>
</dbReference>
<sequence length="348" mass="36696">MRLTPNHRVAILLHEGIRGSHGKTGLTFLRYGETPIVAVIDSQCAGESLSQLTGISCDAPIVDSVTSALVYQPDVLLIGIAPSGGALPDVWWQEVKQAVAAGLSVVNGLHTQMDSDAELRGLLRPHQWIWDIRREPEGLAVGSGKARSLSCQRLLTVGTDMSVGKMSASLELHRAARFQGIRSKFLATGQAGVMIAGEGIPLDAIRVDFAAGAVEQLVMRAGDDYDLLIVEGQGSLLHPGSTATLPLMRGTQPTGLVLVHRAGQAHIRNHEHVPIPPLPEVIGLYETVARAGGAFAAVRVVAIALNTGHLDGEAAQRAIAQVQEETGLPCTDAVRFGGDSLVDAVIAE</sequence>
<name>K9WE52_9CYAN</name>
<dbReference type="STRING" id="1173027.Mic7113_2723"/>
<dbReference type="OrthoDB" id="9778498at2"/>
<keyword evidence="4" id="KW-1185">Reference proteome</keyword>
<evidence type="ECO:0000259" key="2">
    <source>
        <dbReference type="Pfam" id="PF17396"/>
    </source>
</evidence>
<protein>
    <recommendedName>
        <fullName evidence="5">DUF1611 domain-containing protein</fullName>
    </recommendedName>
</protein>
<reference evidence="3 4" key="1">
    <citation type="submission" date="2012-06" db="EMBL/GenBank/DDBJ databases">
        <title>Finished chromosome of genome of Microcoleus sp. PCC 7113.</title>
        <authorList>
            <consortium name="US DOE Joint Genome Institute"/>
            <person name="Gugger M."/>
            <person name="Coursin T."/>
            <person name="Rippka R."/>
            <person name="Tandeau De Marsac N."/>
            <person name="Huntemann M."/>
            <person name="Wei C.-L."/>
            <person name="Han J."/>
            <person name="Detter J.C."/>
            <person name="Han C."/>
            <person name="Tapia R."/>
            <person name="Chen A."/>
            <person name="Kyrpides N."/>
            <person name="Mavromatis K."/>
            <person name="Markowitz V."/>
            <person name="Szeto E."/>
            <person name="Ivanova N."/>
            <person name="Pagani I."/>
            <person name="Pati A."/>
            <person name="Goodwin L."/>
            <person name="Nordberg H.P."/>
            <person name="Cantor M.N."/>
            <person name="Hua S.X."/>
            <person name="Woyke T."/>
            <person name="Kerfeld C.A."/>
        </authorList>
    </citation>
    <scope>NUCLEOTIDE SEQUENCE [LARGE SCALE GENOMIC DNA]</scope>
    <source>
        <strain evidence="3 4">PCC 7113</strain>
    </source>
</reference>
<proteinExistence type="predicted"/>
<dbReference type="Proteomes" id="UP000010471">
    <property type="component" value="Chromosome"/>
</dbReference>
<dbReference type="AlphaFoldDB" id="K9WE52"/>
<evidence type="ECO:0000313" key="3">
    <source>
        <dbReference type="EMBL" id="AFZ18508.1"/>
    </source>
</evidence>
<organism evidence="3 4">
    <name type="scientific">Allocoleopsis franciscana PCC 7113</name>
    <dbReference type="NCBI Taxonomy" id="1173027"/>
    <lineage>
        <taxon>Bacteria</taxon>
        <taxon>Bacillati</taxon>
        <taxon>Cyanobacteriota</taxon>
        <taxon>Cyanophyceae</taxon>
        <taxon>Coleofasciculales</taxon>
        <taxon>Coleofasciculaceae</taxon>
        <taxon>Allocoleopsis</taxon>
        <taxon>Allocoleopsis franciscana</taxon>
    </lineage>
</organism>
<dbReference type="InterPro" id="IPR027417">
    <property type="entry name" value="P-loop_NTPase"/>
</dbReference>
<feature type="domain" description="D-glutamate N-acetyltransferase-like N-terminal" evidence="2">
    <location>
        <begin position="43"/>
        <end position="134"/>
    </location>
</feature>
<evidence type="ECO:0000259" key="1">
    <source>
        <dbReference type="Pfam" id="PF07755"/>
    </source>
</evidence>
<dbReference type="SUPFAM" id="SSF52540">
    <property type="entry name" value="P-loop containing nucleoside triphosphate hydrolases"/>
    <property type="match status" value="1"/>
</dbReference>
<dbReference type="PATRIC" id="fig|1173027.3.peg.2995"/>
<dbReference type="Gene3D" id="3.40.50.720">
    <property type="entry name" value="NAD(P)-binding Rossmann-like Domain"/>
    <property type="match status" value="1"/>
</dbReference>
<dbReference type="KEGG" id="mic:Mic7113_2723"/>
<dbReference type="HOGENOM" id="CLU_059741_0_0_3"/>
<dbReference type="RefSeq" id="WP_015182657.1">
    <property type="nucleotide sequence ID" value="NC_019738.1"/>
</dbReference>
<dbReference type="Pfam" id="PF17396">
    <property type="entry name" value="DUF1611_N"/>
    <property type="match status" value="1"/>
</dbReference>
<dbReference type="EMBL" id="CP003630">
    <property type="protein sequence ID" value="AFZ18508.1"/>
    <property type="molecule type" value="Genomic_DNA"/>
</dbReference>
<accession>K9WE52</accession>
<evidence type="ECO:0000313" key="4">
    <source>
        <dbReference type="Proteomes" id="UP000010471"/>
    </source>
</evidence>
<dbReference type="InterPro" id="IPR035086">
    <property type="entry name" value="DgcN-like_C"/>
</dbReference>
<gene>
    <name evidence="3" type="ORF">Mic7113_2723</name>
</gene>
<dbReference type="eggNOG" id="COG3367">
    <property type="taxonomic scope" value="Bacteria"/>
</dbReference>
<dbReference type="Gene3D" id="3.40.50.300">
    <property type="entry name" value="P-loop containing nucleotide triphosphate hydrolases"/>
    <property type="match status" value="1"/>
</dbReference>
<dbReference type="PANTHER" id="PTHR40690:SF1">
    <property type="entry name" value="DUF1611 DOMAIN-CONTAINING PROTEIN"/>
    <property type="match status" value="1"/>
</dbReference>
<dbReference type="Pfam" id="PF07755">
    <property type="entry name" value="DUF1611"/>
    <property type="match status" value="1"/>
</dbReference>
<dbReference type="InterPro" id="IPR011669">
    <property type="entry name" value="DgcN-like"/>
</dbReference>